<evidence type="ECO:0000313" key="7">
    <source>
        <dbReference type="EMBL" id="SVB95910.1"/>
    </source>
</evidence>
<protein>
    <submittedName>
        <fullName evidence="7">Uncharacterized protein</fullName>
    </submittedName>
</protein>
<keyword evidence="2" id="KW-1003">Cell membrane</keyword>
<dbReference type="GO" id="GO:0005886">
    <property type="term" value="C:plasma membrane"/>
    <property type="evidence" value="ECO:0007669"/>
    <property type="project" value="UniProtKB-SubCell"/>
</dbReference>
<dbReference type="PANTHER" id="PTHR30086">
    <property type="entry name" value="ARGININE EXPORTER PROTEIN ARGO"/>
    <property type="match status" value="1"/>
</dbReference>
<dbReference type="AlphaFoldDB" id="A0A382I8E7"/>
<dbReference type="Pfam" id="PF01810">
    <property type="entry name" value="LysE"/>
    <property type="match status" value="1"/>
</dbReference>
<name>A0A382I8E7_9ZZZZ</name>
<dbReference type="GO" id="GO:0033228">
    <property type="term" value="P:cysteine export across plasma membrane"/>
    <property type="evidence" value="ECO:0007669"/>
    <property type="project" value="TreeGrafter"/>
</dbReference>
<feature type="transmembrane region" description="Helical" evidence="6">
    <location>
        <begin position="73"/>
        <end position="90"/>
    </location>
</feature>
<accession>A0A382I8E7</accession>
<dbReference type="EMBL" id="UINC01065836">
    <property type="protein sequence ID" value="SVB95910.1"/>
    <property type="molecule type" value="Genomic_DNA"/>
</dbReference>
<evidence type="ECO:0000256" key="5">
    <source>
        <dbReference type="ARBA" id="ARBA00023136"/>
    </source>
</evidence>
<feature type="transmembrane region" description="Helical" evidence="6">
    <location>
        <begin position="110"/>
        <end position="131"/>
    </location>
</feature>
<keyword evidence="3 6" id="KW-0812">Transmembrane</keyword>
<dbReference type="GO" id="GO:0015171">
    <property type="term" value="F:amino acid transmembrane transporter activity"/>
    <property type="evidence" value="ECO:0007669"/>
    <property type="project" value="TreeGrafter"/>
</dbReference>
<comment type="subcellular location">
    <subcellularLocation>
        <location evidence="1">Cell membrane</location>
        <topology evidence="1">Multi-pass membrane protein</topology>
    </subcellularLocation>
</comment>
<keyword evidence="4 6" id="KW-1133">Transmembrane helix</keyword>
<organism evidence="7">
    <name type="scientific">marine metagenome</name>
    <dbReference type="NCBI Taxonomy" id="408172"/>
    <lineage>
        <taxon>unclassified sequences</taxon>
        <taxon>metagenomes</taxon>
        <taxon>ecological metagenomes</taxon>
    </lineage>
</organism>
<dbReference type="InterPro" id="IPR001123">
    <property type="entry name" value="LeuE-type"/>
</dbReference>
<evidence type="ECO:0000256" key="6">
    <source>
        <dbReference type="SAM" id="Phobius"/>
    </source>
</evidence>
<proteinExistence type="predicted"/>
<feature type="transmembrane region" description="Helical" evidence="6">
    <location>
        <begin position="39"/>
        <end position="61"/>
    </location>
</feature>
<sequence length="196" mass="22193">MHPELLSMSLFMFVTSCSPGPNNIVASYSGFNFGLIKTIPHMCGVIFGFTTLVIVVNFGLISIFKSFPIIQEILKYGGTIFLIYLAYKISFSNASSDSISENPVKFIETFFFQFLNPKAVIVAIIIVSTYVESGKVFINYSLWVIGVAFFFACVSITFWTLLGKFLRKFATNEKFIKWFNYVMSILLIGCISTFYY</sequence>
<evidence type="ECO:0000256" key="1">
    <source>
        <dbReference type="ARBA" id="ARBA00004651"/>
    </source>
</evidence>
<feature type="transmembrane region" description="Helical" evidence="6">
    <location>
        <begin position="143"/>
        <end position="166"/>
    </location>
</feature>
<evidence type="ECO:0000256" key="4">
    <source>
        <dbReference type="ARBA" id="ARBA00022989"/>
    </source>
</evidence>
<reference evidence="7" key="1">
    <citation type="submission" date="2018-05" db="EMBL/GenBank/DDBJ databases">
        <authorList>
            <person name="Lanie J.A."/>
            <person name="Ng W.-L."/>
            <person name="Kazmierczak K.M."/>
            <person name="Andrzejewski T.M."/>
            <person name="Davidsen T.M."/>
            <person name="Wayne K.J."/>
            <person name="Tettelin H."/>
            <person name="Glass J.I."/>
            <person name="Rusch D."/>
            <person name="Podicherti R."/>
            <person name="Tsui H.-C.T."/>
            <person name="Winkler M.E."/>
        </authorList>
    </citation>
    <scope>NUCLEOTIDE SEQUENCE</scope>
</reference>
<keyword evidence="5 6" id="KW-0472">Membrane</keyword>
<gene>
    <name evidence="7" type="ORF">METZ01_LOCUS248764</name>
</gene>
<dbReference type="PANTHER" id="PTHR30086:SF20">
    <property type="entry name" value="ARGININE EXPORTER PROTEIN ARGO-RELATED"/>
    <property type="match status" value="1"/>
</dbReference>
<feature type="transmembrane region" description="Helical" evidence="6">
    <location>
        <begin position="178"/>
        <end position="195"/>
    </location>
</feature>
<evidence type="ECO:0000256" key="3">
    <source>
        <dbReference type="ARBA" id="ARBA00022692"/>
    </source>
</evidence>
<evidence type="ECO:0000256" key="2">
    <source>
        <dbReference type="ARBA" id="ARBA00022475"/>
    </source>
</evidence>